<dbReference type="KEGG" id="vg:75691247"/>
<name>A0AAE7V4A3_9CAUD</name>
<dbReference type="GO" id="GO:0044423">
    <property type="term" value="C:virion component"/>
    <property type="evidence" value="ECO:0007669"/>
    <property type="project" value="UniProtKB-KW"/>
</dbReference>
<comment type="subcellular location">
    <subcellularLocation>
        <location evidence="1">Virion</location>
    </subcellularLocation>
</comment>
<keyword evidence="3" id="KW-1161">Viral attachment to host cell</keyword>
<evidence type="ECO:0000256" key="4">
    <source>
        <dbReference type="ARBA" id="ARBA00022844"/>
    </source>
</evidence>
<dbReference type="Pfam" id="PF11133">
    <property type="entry name" value="Phage_head_fibr"/>
    <property type="match status" value="1"/>
</dbReference>
<reference evidence="6 7" key="1">
    <citation type="submission" date="2021-04" db="EMBL/GenBank/DDBJ databases">
        <authorList>
            <person name="Shkoporov A.N."/>
            <person name="Stockdale S.R."/>
            <person name="Guerin E."/>
            <person name="Ross R.P."/>
            <person name="Hill C."/>
        </authorList>
    </citation>
    <scope>NUCLEOTIDE SEQUENCE [LARGE SCALE GENOMIC DNA]</scope>
    <source>
        <strain evidence="7">cr9_1</strain>
    </source>
</reference>
<dbReference type="InterPro" id="IPR022741">
    <property type="entry name" value="Phage_B103_Gp8"/>
</dbReference>
<keyword evidence="7" id="KW-1185">Reference proteome</keyword>
<dbReference type="GO" id="GO:0019062">
    <property type="term" value="P:virion attachment to host cell"/>
    <property type="evidence" value="ECO:0007669"/>
    <property type="project" value="UniProtKB-KW"/>
</dbReference>
<evidence type="ECO:0000256" key="1">
    <source>
        <dbReference type="ARBA" id="ARBA00004328"/>
    </source>
</evidence>
<organism evidence="6 7">
    <name type="scientific">uncultured phage cr9_1</name>
    <dbReference type="NCBI Taxonomy" id="2986400"/>
    <lineage>
        <taxon>Viruses</taxon>
        <taxon>Duplodnaviria</taxon>
        <taxon>Heunggongvirae</taxon>
        <taxon>Uroviricota</taxon>
        <taxon>Caudoviricetes</taxon>
        <taxon>Crassvirales</taxon>
        <taxon>Intestiviridae</taxon>
        <taxon>Crudevirinae</taxon>
        <taxon>Dabirmavirus</taxon>
        <taxon>Dabirmavirus hominis</taxon>
    </lineage>
</organism>
<evidence type="ECO:0000313" key="7">
    <source>
        <dbReference type="Proteomes" id="UP000827813"/>
    </source>
</evidence>
<dbReference type="RefSeq" id="YP_010359750.1">
    <property type="nucleotide sequence ID" value="NC_062776.1"/>
</dbReference>
<dbReference type="EMBL" id="MZ130486">
    <property type="protein sequence ID" value="QWM90178.1"/>
    <property type="molecule type" value="Genomic_DNA"/>
</dbReference>
<gene>
    <name evidence="6" type="primary">gp_23111</name>
</gene>
<proteinExistence type="predicted"/>
<keyword evidence="5" id="KW-1160">Virus entry into host cell</keyword>
<evidence type="ECO:0000256" key="3">
    <source>
        <dbReference type="ARBA" id="ARBA00022804"/>
    </source>
</evidence>
<sequence length="91" mass="9767">MNTKEIAAKLNWAMQSVPLAKEQKDTLVNIILQLAEQSSQEIPTYEAATKEKLGLVKQAATVDEVSGDTVEDVKTAVNTLLANLKTAGILA</sequence>
<evidence type="ECO:0000256" key="2">
    <source>
        <dbReference type="ARBA" id="ARBA00022581"/>
    </source>
</evidence>
<dbReference type="GO" id="GO:0046718">
    <property type="term" value="P:symbiont entry into host cell"/>
    <property type="evidence" value="ECO:0007669"/>
    <property type="project" value="UniProtKB-KW"/>
</dbReference>
<dbReference type="Gene3D" id="6.10.140.1630">
    <property type="match status" value="1"/>
</dbReference>
<dbReference type="Proteomes" id="UP000827813">
    <property type="component" value="Segment"/>
</dbReference>
<keyword evidence="4" id="KW-0946">Virion</keyword>
<protein>
    <submittedName>
        <fullName evidence="6">Head fiber</fullName>
    </submittedName>
</protein>
<evidence type="ECO:0000313" key="6">
    <source>
        <dbReference type="EMBL" id="QWM90178.1"/>
    </source>
</evidence>
<evidence type="ECO:0000256" key="5">
    <source>
        <dbReference type="ARBA" id="ARBA00023296"/>
    </source>
</evidence>
<dbReference type="GeneID" id="75691247"/>
<keyword evidence="2" id="KW-0945">Host-virus interaction</keyword>
<accession>A0AAE7V4A3</accession>